<organism evidence="1 2">
    <name type="scientific">Arabidopsis thaliana x Arabidopsis arenosa</name>
    <dbReference type="NCBI Taxonomy" id="1240361"/>
    <lineage>
        <taxon>Eukaryota</taxon>
        <taxon>Viridiplantae</taxon>
        <taxon>Streptophyta</taxon>
        <taxon>Embryophyta</taxon>
        <taxon>Tracheophyta</taxon>
        <taxon>Spermatophyta</taxon>
        <taxon>Magnoliopsida</taxon>
        <taxon>eudicotyledons</taxon>
        <taxon>Gunneridae</taxon>
        <taxon>Pentapetalae</taxon>
        <taxon>rosids</taxon>
        <taxon>malvids</taxon>
        <taxon>Brassicales</taxon>
        <taxon>Brassicaceae</taxon>
        <taxon>Camelineae</taxon>
        <taxon>Arabidopsis</taxon>
    </lineage>
</organism>
<accession>A0A8T2F409</accession>
<evidence type="ECO:0000313" key="1">
    <source>
        <dbReference type="EMBL" id="KAG7629350.1"/>
    </source>
</evidence>
<proteinExistence type="predicted"/>
<dbReference type="EMBL" id="JAEFBK010000003">
    <property type="protein sequence ID" value="KAG7629350.1"/>
    <property type="molecule type" value="Genomic_DNA"/>
</dbReference>
<reference evidence="1 2" key="1">
    <citation type="submission" date="2020-12" db="EMBL/GenBank/DDBJ databases">
        <title>Concerted genomic and epigenomic changes stabilize Arabidopsis allopolyploids.</title>
        <authorList>
            <person name="Chen Z."/>
        </authorList>
    </citation>
    <scope>NUCLEOTIDE SEQUENCE [LARGE SCALE GENOMIC DNA]</scope>
    <source>
        <strain evidence="1">Allo738</strain>
        <tissue evidence="1">Leaf</tissue>
    </source>
</reference>
<keyword evidence="2" id="KW-1185">Reference proteome</keyword>
<dbReference type="AlphaFoldDB" id="A0A8T2F409"/>
<protein>
    <submittedName>
        <fullName evidence="1">Uncharacterized protein</fullName>
    </submittedName>
</protein>
<gene>
    <name evidence="1" type="ORF">ISN45_At03g054830</name>
</gene>
<dbReference type="Proteomes" id="UP000694240">
    <property type="component" value="Chromosome 3"/>
</dbReference>
<comment type="caution">
    <text evidence="1">The sequence shown here is derived from an EMBL/GenBank/DDBJ whole genome shotgun (WGS) entry which is preliminary data.</text>
</comment>
<sequence length="31" mass="3643">MCPKEDNWAQIKWAFGLATRFDFSIGVLWVL</sequence>
<evidence type="ECO:0000313" key="2">
    <source>
        <dbReference type="Proteomes" id="UP000694240"/>
    </source>
</evidence>
<name>A0A8T2F409_9BRAS</name>